<dbReference type="EMBL" id="JAUFQU010000001">
    <property type="protein sequence ID" value="MDN3705858.1"/>
    <property type="molecule type" value="Genomic_DNA"/>
</dbReference>
<dbReference type="Pfam" id="PF18962">
    <property type="entry name" value="Por_Secre_tail"/>
    <property type="match status" value="1"/>
</dbReference>
<feature type="domain" description="Secretion system C-terminal sorting" evidence="2">
    <location>
        <begin position="1621"/>
        <end position="1687"/>
    </location>
</feature>
<dbReference type="InterPro" id="IPR026444">
    <property type="entry name" value="Secre_tail"/>
</dbReference>
<feature type="domain" description="Ig-like" evidence="3">
    <location>
        <begin position="1452"/>
        <end position="1522"/>
    </location>
</feature>
<name>A0ABT8CMW3_9FLAO</name>
<sequence>MKQKNNFTVSLSKMILLVFLFFFASHAEGQILGWNATNVSGFGPSPWAAQTVNPNVTASGLFRGSSIGVGGSGASGAWGGSQGWNSNGATADNSSFYFTVQAKTGYKISLSNVTSATRRSAAGPSGYTLYYSVDGGAFIEAGSTNTTSTSGTTGTANTISLSGITALQNVPEGKVIKFRINPTGSTTGTYYLTGGSNALRLNGTVEVSSVDCSQTPVPQASSQVFCTSATVADLTATGQNLKWYATQTGTAVLSTAAALTTGTYYVSQTVDTCESNRTAVNVTINATAAPTASDQLFCTSATVADLIATGQNLKWYASQSGTAVLADTALLSNGTYYVSQTVDTCESSRTAVTVTIHTTAVPTASAQTLCSTATVADLQATGQNLKWYANATDTVALNQDVLLTENTYYVSQTVNGCESERQSVNVTLQTVALPLASDQNLCGRSVIADLQVTGDNIKWYASATGTDILQSETALSDGTYYVSQTINGCESARRAVVVTLNTVAIPVADDQTFCGASTRADLTASGDNLKWYASPTSTVVLTPETVLSNATYYVSQTINGCESARKAVQVVINSQVLPQVQNQSFCGLATVADLVATGQNIQWYATETGTDVLTSDTQLISGTYYVSQTINGCEGQRKAVLITITNATAPVVASQTLCNRAKVADLASETMTLKWYATENSSQVLAADTILSTGTYYVSQLVNACESARTAVQITINTPAIPTANTSQVFCGSAVLSDLVASGQGLQWYATQTTTSALPANTSLTTAVYYVSQTIDSCESDRLAVNVIVNTTIAPTASATQTFCDSARITDLMAIGQNIKWYATASDINDLSGTTVLSNGTYYVSQTINNCESPRTSVQVIINTTAMPIAEAQAFCIAATVADLQVTGQNIQWYASSSAAQPMTSATALTTSTYYVTQKINDCESPRKPVQVTLHTTAVPQADAQTFCGFTTVADLEAIGQNIKWYSGQNTVQPLTPDTTLTTGTYYVSQTLNNCESVRKPVSVTVIITAEPIAIDQTFCTSATVADLQATGQNIQWYASSTATQPMASNTALITATYYVSQKIDNCESTRKSVSVTVHLTAMPDALQQSFCGSARVSDLVATGQNLKWYTTQTSTTPLTPDTALTTAVYYVSQTLNNCESERRAIDVTVHLIELPTAENQTFCGAAVVTDLQAEGENIKWYSGLTDSQALSSGSVLTSGTYYATQTINGCESNRASVVITINTIALPEAVSQTFCGSATVSNLMATGENIQWYASQTSTSPLTMNATLSNGFYYVSQIINGCESARKSVAVTVHTIPVALAAQHLIFCSPQTFAQVNTGAAPNAIVRWYDGPASAQAISINEPVTNGMYYVSQTINGCESERALIQITLQPSLTKPNATTQTICGAGTISDLTASGGAQGATYIWYNSLTSETPLSSETALINDVYYVAQTLNGCFSERRAVLVRVVDISAPNVTPFTICGGGTISDLHIVAATGITYNWYAAAAGTQILSQTTPLTTGTYYVSRVQYGCESARTAVQVTIGSVPSAPTGPAEQSFSIHQNTDARISHLITNEQNVIWYISHNDALSGNNPLSPDKPLVNGQTYYGVIIGTNGCPSAPLAVRVDVTLGTDEFDKGSLSYYPNPVNDMLYMTYKDVIDHVQIYTLDGKKVKEQRFSDSTAKIDMTALASGIYMIQIHSNTTTQLIKVIKK</sequence>
<organism evidence="4 5">
    <name type="scientific">Paenimyroides ceti</name>
    <dbReference type="NCBI Taxonomy" id="395087"/>
    <lineage>
        <taxon>Bacteria</taxon>
        <taxon>Pseudomonadati</taxon>
        <taxon>Bacteroidota</taxon>
        <taxon>Flavobacteriia</taxon>
        <taxon>Flavobacteriales</taxon>
        <taxon>Flavobacteriaceae</taxon>
        <taxon>Paenimyroides</taxon>
    </lineage>
</organism>
<reference evidence="5" key="1">
    <citation type="journal article" date="2019" name="Int. J. Syst. Evol. Microbiol.">
        <title>The Global Catalogue of Microorganisms (GCM) 10K type strain sequencing project: providing services to taxonomists for standard genome sequencing and annotation.</title>
        <authorList>
            <consortium name="The Broad Institute Genomics Platform"/>
            <consortium name="The Broad Institute Genome Sequencing Center for Infectious Disease"/>
            <person name="Wu L."/>
            <person name="Ma J."/>
        </authorList>
    </citation>
    <scope>NUCLEOTIDE SEQUENCE [LARGE SCALE GENOMIC DNA]</scope>
    <source>
        <strain evidence="5">CECT 7184</strain>
    </source>
</reference>
<evidence type="ECO:0000259" key="2">
    <source>
        <dbReference type="Pfam" id="PF18962"/>
    </source>
</evidence>
<accession>A0ABT8CMW3</accession>
<gene>
    <name evidence="4" type="ORF">QW060_01805</name>
</gene>
<dbReference type="Pfam" id="PF19081">
    <property type="entry name" value="Ig_7"/>
    <property type="match status" value="3"/>
</dbReference>
<dbReference type="InterPro" id="IPR044023">
    <property type="entry name" value="Ig_7"/>
</dbReference>
<feature type="domain" description="Ig-like" evidence="3">
    <location>
        <begin position="217"/>
        <end position="285"/>
    </location>
</feature>
<feature type="domain" description="Ig-like" evidence="3">
    <location>
        <begin position="1377"/>
        <end position="1447"/>
    </location>
</feature>
<dbReference type="RefSeq" id="WP_290362007.1">
    <property type="nucleotide sequence ID" value="NZ_JAUFQU010000001.1"/>
</dbReference>
<evidence type="ECO:0000313" key="5">
    <source>
        <dbReference type="Proteomes" id="UP001242368"/>
    </source>
</evidence>
<comment type="caution">
    <text evidence="4">The sequence shown here is derived from an EMBL/GenBank/DDBJ whole genome shotgun (WGS) entry which is preliminary data.</text>
</comment>
<evidence type="ECO:0000259" key="3">
    <source>
        <dbReference type="Pfam" id="PF19081"/>
    </source>
</evidence>
<keyword evidence="1" id="KW-0732">Signal</keyword>
<dbReference type="NCBIfam" id="TIGR04183">
    <property type="entry name" value="Por_Secre_tail"/>
    <property type="match status" value="1"/>
</dbReference>
<dbReference type="Proteomes" id="UP001242368">
    <property type="component" value="Unassembled WGS sequence"/>
</dbReference>
<protein>
    <submittedName>
        <fullName evidence="4">T9SS type A sorting domain-containing protein</fullName>
    </submittedName>
</protein>
<proteinExistence type="predicted"/>
<evidence type="ECO:0000313" key="4">
    <source>
        <dbReference type="EMBL" id="MDN3705858.1"/>
    </source>
</evidence>
<evidence type="ECO:0000256" key="1">
    <source>
        <dbReference type="ARBA" id="ARBA00022729"/>
    </source>
</evidence>
<keyword evidence="5" id="KW-1185">Reference proteome</keyword>